<comment type="caution">
    <text evidence="3">The sequence shown here is derived from an EMBL/GenBank/DDBJ whole genome shotgun (WGS) entry which is preliminary data.</text>
</comment>
<evidence type="ECO:0000313" key="3">
    <source>
        <dbReference type="EMBL" id="MCV7171963.1"/>
    </source>
</evidence>
<sequence>MSTVRLLVLGVVRMHGAAHGYAVHRELTSWRVDTWTKVKPPSIYHTVKQLAREGFLQDIGRTENSRGPARVEYLVTATGEREFFRLLEAALLNPDIEEFGAGIALMRFLPRRRVLELLEAQLGVTRTIGDELQDLKAQWPDPAEPPHAQHLLDLWRGTFAATSDWTAQMLARVAGGEFTFADDAGPRGDQSAGSARRPGIT</sequence>
<gene>
    <name evidence="3" type="ORF">H7I41_18775</name>
</gene>
<dbReference type="Gene3D" id="1.10.10.10">
    <property type="entry name" value="Winged helix-like DNA-binding domain superfamily/Winged helix DNA-binding domain"/>
    <property type="match status" value="1"/>
</dbReference>
<keyword evidence="4" id="KW-1185">Reference proteome</keyword>
<protein>
    <submittedName>
        <fullName evidence="3">PadR family transcriptional regulator</fullName>
    </submittedName>
</protein>
<dbReference type="Proteomes" id="UP001140293">
    <property type="component" value="Unassembled WGS sequence"/>
</dbReference>
<reference evidence="3" key="2">
    <citation type="journal article" date="2022" name="BMC Genomics">
        <title>Comparative genome analysis of mycobacteria focusing on tRNA and non-coding RNA.</title>
        <authorList>
            <person name="Behra P.R.K."/>
            <person name="Pettersson B.M.F."/>
            <person name="Ramesh M."/>
            <person name="Das S."/>
            <person name="Dasgupta S."/>
            <person name="Kirsebom L.A."/>
        </authorList>
    </citation>
    <scope>NUCLEOTIDE SEQUENCE</scope>
    <source>
        <strain evidence="3">DSM 44615</strain>
    </source>
</reference>
<dbReference type="InterPro" id="IPR005149">
    <property type="entry name" value="Tscrpt_reg_PadR_N"/>
</dbReference>
<dbReference type="EMBL" id="JACKSJ010000151">
    <property type="protein sequence ID" value="MCV7171963.1"/>
    <property type="molecule type" value="Genomic_DNA"/>
</dbReference>
<accession>A0A9X3BVM2</accession>
<evidence type="ECO:0000313" key="4">
    <source>
        <dbReference type="Proteomes" id="UP001140293"/>
    </source>
</evidence>
<evidence type="ECO:0000256" key="1">
    <source>
        <dbReference type="SAM" id="MobiDB-lite"/>
    </source>
</evidence>
<feature type="domain" description="Transcription regulator PadR N-terminal" evidence="2">
    <location>
        <begin position="8"/>
        <end position="83"/>
    </location>
</feature>
<organism evidence="3 4">
    <name type="scientific">[Mycobacterium] manitobense</name>
    <dbReference type="NCBI Taxonomy" id="190147"/>
    <lineage>
        <taxon>Bacteria</taxon>
        <taxon>Bacillati</taxon>
        <taxon>Actinomycetota</taxon>
        <taxon>Actinomycetes</taxon>
        <taxon>Mycobacteriales</taxon>
        <taxon>Mycobacteriaceae</taxon>
        <taxon>Mycolicibacterium</taxon>
    </lineage>
</organism>
<proteinExistence type="predicted"/>
<dbReference type="PANTHER" id="PTHR33169">
    <property type="entry name" value="PADR-FAMILY TRANSCRIPTIONAL REGULATOR"/>
    <property type="match status" value="1"/>
</dbReference>
<name>A0A9X3BVM2_9MYCO</name>
<reference evidence="3" key="1">
    <citation type="submission" date="2020-07" db="EMBL/GenBank/DDBJ databases">
        <authorList>
            <person name="Pettersson B.M.F."/>
            <person name="Behra P.R.K."/>
            <person name="Ramesh M."/>
            <person name="Das S."/>
            <person name="Dasgupta S."/>
            <person name="Kirsebom L.A."/>
        </authorList>
    </citation>
    <scope>NUCLEOTIDE SEQUENCE</scope>
    <source>
        <strain evidence="3">DSM 44615</strain>
    </source>
</reference>
<evidence type="ECO:0000259" key="2">
    <source>
        <dbReference type="Pfam" id="PF03551"/>
    </source>
</evidence>
<dbReference type="RefSeq" id="WP_264014149.1">
    <property type="nucleotide sequence ID" value="NZ_JACKSJ010000151.1"/>
</dbReference>
<feature type="region of interest" description="Disordered" evidence="1">
    <location>
        <begin position="181"/>
        <end position="201"/>
    </location>
</feature>
<dbReference type="PANTHER" id="PTHR33169:SF14">
    <property type="entry name" value="TRANSCRIPTIONAL REGULATOR RV3488"/>
    <property type="match status" value="1"/>
</dbReference>
<dbReference type="InterPro" id="IPR052509">
    <property type="entry name" value="Metal_resp_DNA-bind_regulator"/>
</dbReference>
<dbReference type="InterPro" id="IPR036390">
    <property type="entry name" value="WH_DNA-bd_sf"/>
</dbReference>
<dbReference type="SUPFAM" id="SSF46785">
    <property type="entry name" value="Winged helix' DNA-binding domain"/>
    <property type="match status" value="1"/>
</dbReference>
<dbReference type="AlphaFoldDB" id="A0A9X3BVM2"/>
<dbReference type="InterPro" id="IPR036388">
    <property type="entry name" value="WH-like_DNA-bd_sf"/>
</dbReference>
<dbReference type="Pfam" id="PF03551">
    <property type="entry name" value="PadR"/>
    <property type="match status" value="1"/>
</dbReference>